<evidence type="ECO:0000259" key="5">
    <source>
        <dbReference type="PROSITE" id="PS50600"/>
    </source>
</evidence>
<accession>A0ABD1XQC9</accession>
<evidence type="ECO:0000313" key="6">
    <source>
        <dbReference type="EMBL" id="KAL2611165.1"/>
    </source>
</evidence>
<keyword evidence="2" id="KW-0645">Protease</keyword>
<organism evidence="6 7">
    <name type="scientific">Riccia fluitans</name>
    <dbReference type="NCBI Taxonomy" id="41844"/>
    <lineage>
        <taxon>Eukaryota</taxon>
        <taxon>Viridiplantae</taxon>
        <taxon>Streptophyta</taxon>
        <taxon>Embryophyta</taxon>
        <taxon>Marchantiophyta</taxon>
        <taxon>Marchantiopsida</taxon>
        <taxon>Marchantiidae</taxon>
        <taxon>Marchantiales</taxon>
        <taxon>Ricciaceae</taxon>
        <taxon>Riccia</taxon>
    </lineage>
</organism>
<evidence type="ECO:0000256" key="4">
    <source>
        <dbReference type="ARBA" id="ARBA00022807"/>
    </source>
</evidence>
<dbReference type="SUPFAM" id="SSF54001">
    <property type="entry name" value="Cysteine proteinases"/>
    <property type="match status" value="1"/>
</dbReference>
<feature type="domain" description="Ubiquitin-like protease family profile" evidence="5">
    <location>
        <begin position="14"/>
        <end position="185"/>
    </location>
</feature>
<proteinExistence type="inferred from homology"/>
<reference evidence="6 7" key="1">
    <citation type="submission" date="2024-09" db="EMBL/GenBank/DDBJ databases">
        <title>Chromosome-scale assembly of Riccia fluitans.</title>
        <authorList>
            <person name="Paukszto L."/>
            <person name="Sawicki J."/>
            <person name="Karawczyk K."/>
            <person name="Piernik-Szablinska J."/>
            <person name="Szczecinska M."/>
            <person name="Mazdziarz M."/>
        </authorList>
    </citation>
    <scope>NUCLEOTIDE SEQUENCE [LARGE SCALE GENOMIC DNA]</scope>
    <source>
        <strain evidence="6">Rf_01</strain>
        <tissue evidence="6">Aerial parts of the thallus</tissue>
    </source>
</reference>
<dbReference type="InterPro" id="IPR044613">
    <property type="entry name" value="Nep1/2-like"/>
</dbReference>
<gene>
    <name evidence="6" type="ORF">R1flu_022857</name>
</gene>
<dbReference type="PANTHER" id="PTHR46468:SF1">
    <property type="entry name" value="SENTRIN-SPECIFIC PROTEASE 8"/>
    <property type="match status" value="1"/>
</dbReference>
<evidence type="ECO:0000256" key="2">
    <source>
        <dbReference type="ARBA" id="ARBA00022670"/>
    </source>
</evidence>
<dbReference type="InterPro" id="IPR003653">
    <property type="entry name" value="Peptidase_C48_C"/>
</dbReference>
<sequence>MGANDERVLSYGDVLLRKSDVSLLDGPHFLNDHIIEFYFNYLDRQICSFAGCQEDETSPLLLVGPTPTFWLLHCPDAEGIIATIQPMKLLKRELVIFAVNNNEDVETAEGGTHWTLLSYNRQKNTFEHFDSMAGTNWKQARDLVNIVKPYMGPFAASAKFIEQATPQQENSYDCGVYVMAIAQLICNAFCERRKGRPVDYGGLIRTTVTPSTVSKMRYTTIELIHSLANGEESNGDSED</sequence>
<evidence type="ECO:0000256" key="1">
    <source>
        <dbReference type="ARBA" id="ARBA00005234"/>
    </source>
</evidence>
<dbReference type="Proteomes" id="UP001605036">
    <property type="component" value="Unassembled WGS sequence"/>
</dbReference>
<comment type="caution">
    <text evidence="6">The sequence shown here is derived from an EMBL/GenBank/DDBJ whole genome shotgun (WGS) entry which is preliminary data.</text>
</comment>
<dbReference type="Pfam" id="PF02902">
    <property type="entry name" value="Peptidase_C48"/>
    <property type="match status" value="1"/>
</dbReference>
<evidence type="ECO:0000313" key="7">
    <source>
        <dbReference type="Proteomes" id="UP001605036"/>
    </source>
</evidence>
<dbReference type="GO" id="GO:0006508">
    <property type="term" value="P:proteolysis"/>
    <property type="evidence" value="ECO:0007669"/>
    <property type="project" value="UniProtKB-KW"/>
</dbReference>
<evidence type="ECO:0000256" key="3">
    <source>
        <dbReference type="ARBA" id="ARBA00022801"/>
    </source>
</evidence>
<dbReference type="PANTHER" id="PTHR46468">
    <property type="entry name" value="SENTRIN-SPECIFIC PROTEASE 8"/>
    <property type="match status" value="1"/>
</dbReference>
<dbReference type="InterPro" id="IPR038765">
    <property type="entry name" value="Papain-like_cys_pep_sf"/>
</dbReference>
<dbReference type="PROSITE" id="PS50600">
    <property type="entry name" value="ULP_PROTEASE"/>
    <property type="match status" value="1"/>
</dbReference>
<keyword evidence="7" id="KW-1185">Reference proteome</keyword>
<dbReference type="AlphaFoldDB" id="A0ABD1XQC9"/>
<dbReference type="GO" id="GO:0008234">
    <property type="term" value="F:cysteine-type peptidase activity"/>
    <property type="evidence" value="ECO:0007669"/>
    <property type="project" value="UniProtKB-KW"/>
</dbReference>
<keyword evidence="4" id="KW-0788">Thiol protease</keyword>
<dbReference type="Gene3D" id="3.40.395.10">
    <property type="entry name" value="Adenoviral Proteinase, Chain A"/>
    <property type="match status" value="1"/>
</dbReference>
<protein>
    <recommendedName>
        <fullName evidence="5">Ubiquitin-like protease family profile domain-containing protein</fullName>
    </recommendedName>
</protein>
<keyword evidence="3" id="KW-0378">Hydrolase</keyword>
<dbReference type="EMBL" id="JBHFFA010000007">
    <property type="protein sequence ID" value="KAL2611165.1"/>
    <property type="molecule type" value="Genomic_DNA"/>
</dbReference>
<comment type="similarity">
    <text evidence="1">Belongs to the peptidase C48 family.</text>
</comment>
<name>A0ABD1XQC9_9MARC</name>